<gene>
    <name evidence="3" type="ORF">ZYGR_0AG06260</name>
</gene>
<feature type="region of interest" description="Disordered" evidence="1">
    <location>
        <begin position="300"/>
        <end position="383"/>
    </location>
</feature>
<evidence type="ECO:0000256" key="1">
    <source>
        <dbReference type="SAM" id="MobiDB-lite"/>
    </source>
</evidence>
<dbReference type="SMART" id="SM00273">
    <property type="entry name" value="ENTH"/>
    <property type="match status" value="1"/>
</dbReference>
<dbReference type="EMBL" id="BDGX01000033">
    <property type="protein sequence ID" value="GAV52635.1"/>
    <property type="molecule type" value="Genomic_DNA"/>
</dbReference>
<dbReference type="AlphaFoldDB" id="A0A1Q3AAA8"/>
<evidence type="ECO:0000313" key="4">
    <source>
        <dbReference type="Proteomes" id="UP000187013"/>
    </source>
</evidence>
<dbReference type="PANTHER" id="PTHR12276:SF45">
    <property type="entry name" value="CLATHRIN INTERACTOR 1"/>
    <property type="match status" value="1"/>
</dbReference>
<dbReference type="OrthoDB" id="4033880at2759"/>
<feature type="region of interest" description="Disordered" evidence="1">
    <location>
        <begin position="200"/>
        <end position="231"/>
    </location>
</feature>
<dbReference type="GO" id="GO:0006895">
    <property type="term" value="P:Golgi to endosome transport"/>
    <property type="evidence" value="ECO:0007669"/>
    <property type="project" value="TreeGrafter"/>
</dbReference>
<comment type="caution">
    <text evidence="3">The sequence shown here is derived from an EMBL/GenBank/DDBJ whole genome shotgun (WGS) entry which is preliminary data.</text>
</comment>
<accession>A0A1Q3AAA8</accession>
<dbReference type="GO" id="GO:0005543">
    <property type="term" value="F:phospholipid binding"/>
    <property type="evidence" value="ECO:0007669"/>
    <property type="project" value="TreeGrafter"/>
</dbReference>
<dbReference type="SUPFAM" id="SSF48464">
    <property type="entry name" value="ENTH/VHS domain"/>
    <property type="match status" value="1"/>
</dbReference>
<dbReference type="Gene3D" id="1.25.40.90">
    <property type="match status" value="1"/>
</dbReference>
<dbReference type="InterPro" id="IPR008942">
    <property type="entry name" value="ENTH_VHS"/>
</dbReference>
<dbReference type="CDD" id="cd16992">
    <property type="entry name" value="ENTH_Ent3"/>
    <property type="match status" value="1"/>
</dbReference>
<dbReference type="Proteomes" id="UP000187013">
    <property type="component" value="Unassembled WGS sequence"/>
</dbReference>
<protein>
    <recommendedName>
        <fullName evidence="2">ENTH domain-containing protein</fullName>
    </recommendedName>
</protein>
<reference evidence="3 4" key="1">
    <citation type="submission" date="2016-08" db="EMBL/GenBank/DDBJ databases">
        <title>Draft genome sequence of allopolyploid Zygosaccharomyces rouxii.</title>
        <authorList>
            <person name="Watanabe J."/>
            <person name="Uehara K."/>
            <person name="Mogi Y."/>
            <person name="Tsukioka Y."/>
        </authorList>
    </citation>
    <scope>NUCLEOTIDE SEQUENCE [LARGE SCALE GENOMIC DNA]</scope>
    <source>
        <strain evidence="3 4">NBRC 110957</strain>
    </source>
</reference>
<feature type="compositionally biased region" description="Polar residues" evidence="1">
    <location>
        <begin position="302"/>
        <end position="321"/>
    </location>
</feature>
<sequence>MSLEETLANVSLYDAKKYFRKAQNVVFNYTEMEARVREATNNEPWGTSSTLMEYIAQGTYNLREREEILGMIFRRFTEKTANEWRQIYKALQLLDYLIKHGSERFIDDTRCSMSLIKMLESFHYIDSQGRDQGINVRTRAKALVELLSDDNKIRAERKKARETSKKYKGVAGGTAGIGSKSIFAGRSKGISVSADYDTDDEDIGEHHNEEGVEVEQAGTKDLSPASMGEDLLHDSKDDDLEFGEFQCAPPVDDNSLLATNDAFGSFNSNAAPVIVPAATPAVTPAVTPAIATEPKKLDPFSSLFSSAKENSNEPLPQTPTSAPKADPQTHGHELTNETVTKNKGTDNNNDEDLFGDLKAADTGNEEPKKDTTADHAEVDLLSF</sequence>
<dbReference type="GO" id="GO:0030125">
    <property type="term" value="C:clathrin vesicle coat"/>
    <property type="evidence" value="ECO:0007669"/>
    <property type="project" value="TreeGrafter"/>
</dbReference>
<dbReference type="GO" id="GO:0005768">
    <property type="term" value="C:endosome"/>
    <property type="evidence" value="ECO:0007669"/>
    <property type="project" value="TreeGrafter"/>
</dbReference>
<evidence type="ECO:0000259" key="2">
    <source>
        <dbReference type="PROSITE" id="PS50942"/>
    </source>
</evidence>
<feature type="domain" description="ENTH" evidence="2">
    <location>
        <begin position="24"/>
        <end position="157"/>
    </location>
</feature>
<name>A0A1Q3AAA8_ZYGRO</name>
<dbReference type="GO" id="GO:0005829">
    <property type="term" value="C:cytosol"/>
    <property type="evidence" value="ECO:0007669"/>
    <property type="project" value="GOC"/>
</dbReference>
<feature type="compositionally biased region" description="Polar residues" evidence="1">
    <location>
        <begin position="336"/>
        <end position="347"/>
    </location>
</feature>
<evidence type="ECO:0000313" key="3">
    <source>
        <dbReference type="EMBL" id="GAV52635.1"/>
    </source>
</evidence>
<dbReference type="FunFam" id="1.25.40.90:FF:000006">
    <property type="entry name" value="Clathrin interactor 1"/>
    <property type="match status" value="1"/>
</dbReference>
<organism evidence="3 4">
    <name type="scientific">Zygosaccharomyces rouxii</name>
    <dbReference type="NCBI Taxonomy" id="4956"/>
    <lineage>
        <taxon>Eukaryota</taxon>
        <taxon>Fungi</taxon>
        <taxon>Dikarya</taxon>
        <taxon>Ascomycota</taxon>
        <taxon>Saccharomycotina</taxon>
        <taxon>Saccharomycetes</taxon>
        <taxon>Saccharomycetales</taxon>
        <taxon>Saccharomycetaceae</taxon>
        <taxon>Zygosaccharomyces</taxon>
    </lineage>
</organism>
<dbReference type="InterPro" id="IPR013809">
    <property type="entry name" value="ENTH"/>
</dbReference>
<dbReference type="PANTHER" id="PTHR12276">
    <property type="entry name" value="EPSIN/ENT-RELATED"/>
    <property type="match status" value="1"/>
</dbReference>
<dbReference type="PROSITE" id="PS50942">
    <property type="entry name" value="ENTH"/>
    <property type="match status" value="1"/>
</dbReference>
<feature type="compositionally biased region" description="Basic and acidic residues" evidence="1">
    <location>
        <begin position="365"/>
        <end position="383"/>
    </location>
</feature>
<dbReference type="GO" id="GO:0005886">
    <property type="term" value="C:plasma membrane"/>
    <property type="evidence" value="ECO:0007669"/>
    <property type="project" value="TreeGrafter"/>
</dbReference>
<proteinExistence type="predicted"/>
<dbReference type="GO" id="GO:0006897">
    <property type="term" value="P:endocytosis"/>
    <property type="evidence" value="ECO:0007669"/>
    <property type="project" value="TreeGrafter"/>
</dbReference>
<dbReference type="GO" id="GO:0030276">
    <property type="term" value="F:clathrin binding"/>
    <property type="evidence" value="ECO:0007669"/>
    <property type="project" value="TreeGrafter"/>
</dbReference>
<dbReference type="Pfam" id="PF01417">
    <property type="entry name" value="ENTH"/>
    <property type="match status" value="1"/>
</dbReference>